<name>A0ABW1DLS1_9DEIO</name>
<proteinExistence type="predicted"/>
<gene>
    <name evidence="3" type="ORF">ACFPQ6_12270</name>
</gene>
<evidence type="ECO:0000313" key="3">
    <source>
        <dbReference type="EMBL" id="MFC5849085.1"/>
    </source>
</evidence>
<evidence type="ECO:0008006" key="5">
    <source>
        <dbReference type="Google" id="ProtNLM"/>
    </source>
</evidence>
<protein>
    <recommendedName>
        <fullName evidence="5">PEGA domain-containing protein</fullName>
    </recommendedName>
</protein>
<accession>A0ABW1DLS1</accession>
<sequence length="179" mass="18384">SAPAVGVPAPTTPPSRRELRPMRLRWNGTGGEAQAGRWQRRTEGEPAPPARRTAVPDLTRWRGPVLAALLALLVLGAVWAWSLGRPRAAPPAAQNVGVCCAVDFRLSGAAPASGVQLTLEQAPAGSGLHAGAALGTAPGTVRLPSAGTYRVRVAASGFTPETVSVTVPATAPVRIELGR</sequence>
<dbReference type="RefSeq" id="WP_380049750.1">
    <property type="nucleotide sequence ID" value="NZ_JBHSOH010000013.1"/>
</dbReference>
<dbReference type="Proteomes" id="UP001595979">
    <property type="component" value="Unassembled WGS sequence"/>
</dbReference>
<reference evidence="4" key="1">
    <citation type="journal article" date="2019" name="Int. J. Syst. Evol. Microbiol.">
        <title>The Global Catalogue of Microorganisms (GCM) 10K type strain sequencing project: providing services to taxonomists for standard genome sequencing and annotation.</title>
        <authorList>
            <consortium name="The Broad Institute Genomics Platform"/>
            <consortium name="The Broad Institute Genome Sequencing Center for Infectious Disease"/>
            <person name="Wu L."/>
            <person name="Ma J."/>
        </authorList>
    </citation>
    <scope>NUCLEOTIDE SEQUENCE [LARGE SCALE GENOMIC DNA]</scope>
    <source>
        <strain evidence="4">CGMCC 1.15053</strain>
    </source>
</reference>
<feature type="non-terminal residue" evidence="3">
    <location>
        <position position="1"/>
    </location>
</feature>
<feature type="transmembrane region" description="Helical" evidence="2">
    <location>
        <begin position="61"/>
        <end position="81"/>
    </location>
</feature>
<evidence type="ECO:0000256" key="2">
    <source>
        <dbReference type="SAM" id="Phobius"/>
    </source>
</evidence>
<evidence type="ECO:0000313" key="4">
    <source>
        <dbReference type="Proteomes" id="UP001595979"/>
    </source>
</evidence>
<keyword evidence="2" id="KW-1133">Transmembrane helix</keyword>
<keyword evidence="4" id="KW-1185">Reference proteome</keyword>
<dbReference type="EMBL" id="JBHSOH010000013">
    <property type="protein sequence ID" value="MFC5849085.1"/>
    <property type="molecule type" value="Genomic_DNA"/>
</dbReference>
<comment type="caution">
    <text evidence="3">The sequence shown here is derived from an EMBL/GenBank/DDBJ whole genome shotgun (WGS) entry which is preliminary data.</text>
</comment>
<evidence type="ECO:0000256" key="1">
    <source>
        <dbReference type="SAM" id="MobiDB-lite"/>
    </source>
</evidence>
<keyword evidence="2" id="KW-0472">Membrane</keyword>
<feature type="region of interest" description="Disordered" evidence="1">
    <location>
        <begin position="1"/>
        <end position="53"/>
    </location>
</feature>
<keyword evidence="2" id="KW-0812">Transmembrane</keyword>
<organism evidence="3 4">
    <name type="scientific">Deinococcus petrolearius</name>
    <dbReference type="NCBI Taxonomy" id="1751295"/>
    <lineage>
        <taxon>Bacteria</taxon>
        <taxon>Thermotogati</taxon>
        <taxon>Deinococcota</taxon>
        <taxon>Deinococci</taxon>
        <taxon>Deinococcales</taxon>
        <taxon>Deinococcaceae</taxon>
        <taxon>Deinococcus</taxon>
    </lineage>
</organism>